<accession>A0A919INJ1</accession>
<comment type="caution">
    <text evidence="1">The sequence shown here is derived from an EMBL/GenBank/DDBJ whole genome shotgun (WGS) entry which is preliminary data.</text>
</comment>
<gene>
    <name evidence="1" type="ORF">Acy02nite_31410</name>
</gene>
<dbReference type="EMBL" id="BOMH01000022">
    <property type="protein sequence ID" value="GID65260.1"/>
    <property type="molecule type" value="Genomic_DNA"/>
</dbReference>
<proteinExistence type="predicted"/>
<evidence type="ECO:0000313" key="2">
    <source>
        <dbReference type="Proteomes" id="UP000619479"/>
    </source>
</evidence>
<reference evidence="1" key="1">
    <citation type="submission" date="2021-01" db="EMBL/GenBank/DDBJ databases">
        <title>Whole genome shotgun sequence of Actinoplanes cyaneus NBRC 14990.</title>
        <authorList>
            <person name="Komaki H."/>
            <person name="Tamura T."/>
        </authorList>
    </citation>
    <scope>NUCLEOTIDE SEQUENCE</scope>
    <source>
        <strain evidence="1">NBRC 14990</strain>
    </source>
</reference>
<dbReference type="Proteomes" id="UP000619479">
    <property type="component" value="Unassembled WGS sequence"/>
</dbReference>
<dbReference type="AlphaFoldDB" id="A0A919INJ1"/>
<name>A0A919INJ1_9ACTN</name>
<sequence>MANEYVDLHPPVVVSAGTSTAGTSTEWQSWGTEADTTLRETSAQVGDAVLSLAVESYTTSWNPRIQGVAVQVDTLGTNTRSAANTMTTADGDAVTALMPVGEAAQAQGSVLSRPIAV</sequence>
<protein>
    <submittedName>
        <fullName evidence="1">Uncharacterized protein</fullName>
    </submittedName>
</protein>
<dbReference type="RefSeq" id="WP_203741209.1">
    <property type="nucleotide sequence ID" value="NZ_BAAAUC010000018.1"/>
</dbReference>
<keyword evidence="2" id="KW-1185">Reference proteome</keyword>
<organism evidence="1 2">
    <name type="scientific">Actinoplanes cyaneus</name>
    <dbReference type="NCBI Taxonomy" id="52696"/>
    <lineage>
        <taxon>Bacteria</taxon>
        <taxon>Bacillati</taxon>
        <taxon>Actinomycetota</taxon>
        <taxon>Actinomycetes</taxon>
        <taxon>Micromonosporales</taxon>
        <taxon>Micromonosporaceae</taxon>
        <taxon>Actinoplanes</taxon>
    </lineage>
</organism>
<evidence type="ECO:0000313" key="1">
    <source>
        <dbReference type="EMBL" id="GID65260.1"/>
    </source>
</evidence>